<dbReference type="InterPro" id="IPR057191">
    <property type="entry name" value="DUF7869"/>
</dbReference>
<sequence length="159" mass="18188">MVHFYLKNHGPNSVNIHFNADNCTWQNKNNTVIEYLLWRVMTRLKASSSISFLPGGHRKFFQDLWFGLLMQKFHEIEVHSLDDFIQVVEQSSAVNIAQPGGSSNGELIVEIFDWTSYFTTLLRKIKGIKGFQYFVVNATSPGLVAARQVVDGLSHKLLW</sequence>
<dbReference type="EnsemblMetazoa" id="Aqu2.1.21629_001">
    <property type="protein sequence ID" value="Aqu2.1.21629_001"/>
    <property type="gene ID" value="Aqu2.1.21629"/>
</dbReference>
<dbReference type="PANTHER" id="PTHR34415">
    <property type="entry name" value="INTEGRASE CATALYTIC DOMAIN-CONTAINING PROTEIN"/>
    <property type="match status" value="1"/>
</dbReference>
<dbReference type="InParanoid" id="A0A1X7U1M2"/>
<accession>A0A1X7U1M2</accession>
<name>A0A1X7U1M2_AMPQE</name>
<organism evidence="2">
    <name type="scientific">Amphimedon queenslandica</name>
    <name type="common">Sponge</name>
    <dbReference type="NCBI Taxonomy" id="400682"/>
    <lineage>
        <taxon>Eukaryota</taxon>
        <taxon>Metazoa</taxon>
        <taxon>Porifera</taxon>
        <taxon>Demospongiae</taxon>
        <taxon>Heteroscleromorpha</taxon>
        <taxon>Haplosclerida</taxon>
        <taxon>Niphatidae</taxon>
        <taxon>Amphimedon</taxon>
    </lineage>
</organism>
<dbReference type="PANTHER" id="PTHR34415:SF1">
    <property type="entry name" value="INTEGRASE CATALYTIC DOMAIN-CONTAINING PROTEIN"/>
    <property type="match status" value="1"/>
</dbReference>
<evidence type="ECO:0000313" key="2">
    <source>
        <dbReference type="EnsemblMetazoa" id="Aqu2.1.21629_001"/>
    </source>
</evidence>
<dbReference type="Pfam" id="PF25273">
    <property type="entry name" value="DUF7869"/>
    <property type="match status" value="1"/>
</dbReference>
<reference evidence="2" key="1">
    <citation type="submission" date="2017-05" db="UniProtKB">
        <authorList>
            <consortium name="EnsemblMetazoa"/>
        </authorList>
    </citation>
    <scope>IDENTIFICATION</scope>
</reference>
<evidence type="ECO:0000259" key="1">
    <source>
        <dbReference type="Pfam" id="PF25273"/>
    </source>
</evidence>
<proteinExistence type="predicted"/>
<protein>
    <recommendedName>
        <fullName evidence="1">DUF7869 domain-containing protein</fullName>
    </recommendedName>
</protein>
<feature type="domain" description="DUF7869" evidence="1">
    <location>
        <begin position="17"/>
        <end position="140"/>
    </location>
</feature>
<dbReference type="AlphaFoldDB" id="A0A1X7U1M2"/>